<dbReference type="EMBL" id="JALLPJ020001324">
    <property type="protein sequence ID" value="KAL3769825.1"/>
    <property type="molecule type" value="Genomic_DNA"/>
</dbReference>
<evidence type="ECO:0000256" key="1">
    <source>
        <dbReference type="SAM" id="Phobius"/>
    </source>
</evidence>
<proteinExistence type="predicted"/>
<dbReference type="Pfam" id="PF05050">
    <property type="entry name" value="Methyltransf_21"/>
    <property type="match status" value="1"/>
</dbReference>
<evidence type="ECO:0000313" key="4">
    <source>
        <dbReference type="Proteomes" id="UP001530400"/>
    </source>
</evidence>
<dbReference type="PANTHER" id="PTHR34203:SF13">
    <property type="entry name" value="EXPRESSED PROTEIN"/>
    <property type="match status" value="1"/>
</dbReference>
<keyword evidence="1" id="KW-0472">Membrane</keyword>
<dbReference type="Gene3D" id="3.40.50.150">
    <property type="entry name" value="Vaccinia Virus protein VP39"/>
    <property type="match status" value="1"/>
</dbReference>
<dbReference type="SUPFAM" id="SSF53335">
    <property type="entry name" value="S-adenosyl-L-methionine-dependent methyltransferases"/>
    <property type="match status" value="1"/>
</dbReference>
<dbReference type="InterPro" id="IPR029063">
    <property type="entry name" value="SAM-dependent_MTases_sf"/>
</dbReference>
<accession>A0ABD3N142</accession>
<organism evidence="3 4">
    <name type="scientific">Cyclotella atomus</name>
    <dbReference type="NCBI Taxonomy" id="382360"/>
    <lineage>
        <taxon>Eukaryota</taxon>
        <taxon>Sar</taxon>
        <taxon>Stramenopiles</taxon>
        <taxon>Ochrophyta</taxon>
        <taxon>Bacillariophyta</taxon>
        <taxon>Coscinodiscophyceae</taxon>
        <taxon>Thalassiosirophycidae</taxon>
        <taxon>Stephanodiscales</taxon>
        <taxon>Stephanodiscaceae</taxon>
        <taxon>Cyclotella</taxon>
    </lineage>
</organism>
<name>A0ABD3N142_9STRA</name>
<feature type="transmembrane region" description="Helical" evidence="1">
    <location>
        <begin position="7"/>
        <end position="25"/>
    </location>
</feature>
<reference evidence="3 4" key="1">
    <citation type="submission" date="2024-10" db="EMBL/GenBank/DDBJ databases">
        <title>Updated reference genomes for cyclostephanoid diatoms.</title>
        <authorList>
            <person name="Roberts W.R."/>
            <person name="Alverson A.J."/>
        </authorList>
    </citation>
    <scope>NUCLEOTIDE SEQUENCE [LARGE SCALE GENOMIC DNA]</scope>
    <source>
        <strain evidence="3 4">AJA010-31</strain>
    </source>
</reference>
<dbReference type="InterPro" id="IPR052514">
    <property type="entry name" value="SAM-dependent_MTase"/>
</dbReference>
<protein>
    <recommendedName>
        <fullName evidence="2">Methyltransferase FkbM domain-containing protein</fullName>
    </recommendedName>
</protein>
<dbReference type="PANTHER" id="PTHR34203">
    <property type="entry name" value="METHYLTRANSFERASE, FKBM FAMILY PROTEIN"/>
    <property type="match status" value="1"/>
</dbReference>
<evidence type="ECO:0000259" key="2">
    <source>
        <dbReference type="Pfam" id="PF05050"/>
    </source>
</evidence>
<comment type="caution">
    <text evidence="3">The sequence shown here is derived from an EMBL/GenBank/DDBJ whole genome shotgun (WGS) entry which is preliminary data.</text>
</comment>
<dbReference type="NCBIfam" id="TIGR01444">
    <property type="entry name" value="fkbM_fam"/>
    <property type="match status" value="1"/>
</dbReference>
<keyword evidence="4" id="KW-1185">Reference proteome</keyword>
<dbReference type="AlphaFoldDB" id="A0ABD3N142"/>
<evidence type="ECO:0000313" key="3">
    <source>
        <dbReference type="EMBL" id="KAL3769825.1"/>
    </source>
</evidence>
<keyword evidence="1" id="KW-0812">Transmembrane</keyword>
<sequence length="304" mass="33955">MSTSRTIHQLFQLIIASFITITWIIQQNTPTSTALFNQEKHPSFKTIIDPINCKTVPMDKEPHYTIQQYPNVSKSAVIDHAPWSSHQEVVIKDALLDQQILNMQSDSLFIDVGANIGQMTLTGLIRSIHTMAFDPLEYDITKICSGVKETLDRGLMPLNGMDTLHLYRAVVGNESRGNVSITRPDDGFGKFEQASLFKDTIGAARKPQTLVEEVVPMVKLDDIVPTNLPVGLVKIDVQGFEWPVVQGMKGLLERTSGYPNIVHYEEQERITTLAGFQLGTVQTFLEGYGYICTRLGSDINCVKQ</sequence>
<dbReference type="Proteomes" id="UP001530400">
    <property type="component" value="Unassembled WGS sequence"/>
</dbReference>
<gene>
    <name evidence="3" type="ORF">ACHAWO_011315</name>
</gene>
<dbReference type="InterPro" id="IPR006342">
    <property type="entry name" value="FkbM_mtfrase"/>
</dbReference>
<feature type="domain" description="Methyltransferase FkbM" evidence="2">
    <location>
        <begin position="111"/>
        <end position="291"/>
    </location>
</feature>
<keyword evidence="1" id="KW-1133">Transmembrane helix</keyword>